<dbReference type="Proteomes" id="UP001634393">
    <property type="component" value="Unassembled WGS sequence"/>
</dbReference>
<dbReference type="PANTHER" id="PTHR34670:SF8">
    <property type="entry name" value="EXPRESSED PROTEIN"/>
    <property type="match status" value="1"/>
</dbReference>
<keyword evidence="2" id="KW-1185">Reference proteome</keyword>
<dbReference type="AlphaFoldDB" id="A0ABD3TRS7"/>
<name>A0ABD3TRS7_9LAMI</name>
<evidence type="ECO:0000313" key="1">
    <source>
        <dbReference type="EMBL" id="KAL3839487.1"/>
    </source>
</evidence>
<dbReference type="EMBL" id="JBJXBP010000003">
    <property type="protein sequence ID" value="KAL3839487.1"/>
    <property type="molecule type" value="Genomic_DNA"/>
</dbReference>
<gene>
    <name evidence="1" type="ORF">ACJIZ3_024078</name>
</gene>
<reference evidence="1 2" key="1">
    <citation type="submission" date="2024-12" db="EMBL/GenBank/DDBJ databases">
        <title>The unique morphological basis and parallel evolutionary history of personate flowers in Penstemon.</title>
        <authorList>
            <person name="Depatie T.H."/>
            <person name="Wessinger C.A."/>
        </authorList>
    </citation>
    <scope>NUCLEOTIDE SEQUENCE [LARGE SCALE GENOMIC DNA]</scope>
    <source>
        <strain evidence="1">WTNN_2</strain>
        <tissue evidence="1">Leaf</tissue>
    </source>
</reference>
<organism evidence="1 2">
    <name type="scientific">Penstemon smallii</name>
    <dbReference type="NCBI Taxonomy" id="265156"/>
    <lineage>
        <taxon>Eukaryota</taxon>
        <taxon>Viridiplantae</taxon>
        <taxon>Streptophyta</taxon>
        <taxon>Embryophyta</taxon>
        <taxon>Tracheophyta</taxon>
        <taxon>Spermatophyta</taxon>
        <taxon>Magnoliopsida</taxon>
        <taxon>eudicotyledons</taxon>
        <taxon>Gunneridae</taxon>
        <taxon>Pentapetalae</taxon>
        <taxon>asterids</taxon>
        <taxon>lamiids</taxon>
        <taxon>Lamiales</taxon>
        <taxon>Plantaginaceae</taxon>
        <taxon>Cheloneae</taxon>
        <taxon>Penstemon</taxon>
    </lineage>
</organism>
<protein>
    <submittedName>
        <fullName evidence="1">Uncharacterized protein</fullName>
    </submittedName>
</protein>
<sequence>MEGLIPFVYRAIVQYKSGGDAWINESPYMRLPGDSGRFSTSDVNLFRQDCGFATYSPPPSSTKAVVPTGINCKSTGHHLNNSRPTIK</sequence>
<evidence type="ECO:0000313" key="2">
    <source>
        <dbReference type="Proteomes" id="UP001634393"/>
    </source>
</evidence>
<comment type="caution">
    <text evidence="1">The sequence shown here is derived from an EMBL/GenBank/DDBJ whole genome shotgun (WGS) entry which is preliminary data.</text>
</comment>
<accession>A0ABD3TRS7</accession>
<dbReference type="PANTHER" id="PTHR34670">
    <property type="entry name" value="EXPRESSED PROTEIN"/>
    <property type="match status" value="1"/>
</dbReference>
<proteinExistence type="predicted"/>